<sequence length="75" mass="8769">MNLKTMAHICSLNGDMDEVTILEKTGENEYIVDYRGVKCSAIFNYCNFSYYVDDVYGKISIEKEQSNEKRYNHLL</sequence>
<proteinExistence type="predicted"/>
<protein>
    <submittedName>
        <fullName evidence="1">Uncharacterized protein</fullName>
    </submittedName>
</protein>
<reference evidence="1" key="2">
    <citation type="journal article" date="2021" name="PeerJ">
        <title>Extensive microbial diversity within the chicken gut microbiome revealed by metagenomics and culture.</title>
        <authorList>
            <person name="Gilroy R."/>
            <person name="Ravi A."/>
            <person name="Getino M."/>
            <person name="Pursley I."/>
            <person name="Horton D.L."/>
            <person name="Alikhan N.F."/>
            <person name="Baker D."/>
            <person name="Gharbi K."/>
            <person name="Hall N."/>
            <person name="Watson M."/>
            <person name="Adriaenssens E.M."/>
            <person name="Foster-Nyarko E."/>
            <person name="Jarju S."/>
            <person name="Secka A."/>
            <person name="Antonio M."/>
            <person name="Oren A."/>
            <person name="Chaudhuri R.R."/>
            <person name="La Ragione R."/>
            <person name="Hildebrand F."/>
            <person name="Pallen M.J."/>
        </authorList>
    </citation>
    <scope>NUCLEOTIDE SEQUENCE</scope>
    <source>
        <strain evidence="1">6276</strain>
    </source>
</reference>
<comment type="caution">
    <text evidence="1">The sequence shown here is derived from an EMBL/GenBank/DDBJ whole genome shotgun (WGS) entry which is preliminary data.</text>
</comment>
<gene>
    <name evidence="1" type="ORF">IAC10_00745</name>
</gene>
<dbReference type="AlphaFoldDB" id="A0A9D1EWQ8"/>
<evidence type="ECO:0000313" key="2">
    <source>
        <dbReference type="Proteomes" id="UP000823928"/>
    </source>
</evidence>
<accession>A0A9D1EWQ8</accession>
<evidence type="ECO:0000313" key="1">
    <source>
        <dbReference type="EMBL" id="HIS35146.1"/>
    </source>
</evidence>
<dbReference type="Proteomes" id="UP000823928">
    <property type="component" value="Unassembled WGS sequence"/>
</dbReference>
<organism evidence="1 2">
    <name type="scientific">Candidatus Scatousia excrementigallinarum</name>
    <dbReference type="NCBI Taxonomy" id="2840935"/>
    <lineage>
        <taxon>Bacteria</taxon>
        <taxon>Candidatus Scatousia</taxon>
    </lineage>
</organism>
<dbReference type="EMBL" id="DVIU01000017">
    <property type="protein sequence ID" value="HIS35146.1"/>
    <property type="molecule type" value="Genomic_DNA"/>
</dbReference>
<reference evidence="1" key="1">
    <citation type="submission" date="2020-10" db="EMBL/GenBank/DDBJ databases">
        <authorList>
            <person name="Gilroy R."/>
        </authorList>
    </citation>
    <scope>NUCLEOTIDE SEQUENCE</scope>
    <source>
        <strain evidence="1">6276</strain>
    </source>
</reference>
<name>A0A9D1EWQ8_9BACT</name>